<dbReference type="GO" id="GO:0042744">
    <property type="term" value="P:hydrogen peroxide catabolic process"/>
    <property type="evidence" value="ECO:0007669"/>
    <property type="project" value="UniProtKB-KW"/>
</dbReference>
<dbReference type="PANTHER" id="PTHR31388:SF247">
    <property type="entry name" value="PEROXIDASE"/>
    <property type="match status" value="1"/>
</dbReference>
<evidence type="ECO:0000256" key="13">
    <source>
        <dbReference type="PIRSR" id="PIRSR600823-2"/>
    </source>
</evidence>
<dbReference type="PROSITE" id="PS00435">
    <property type="entry name" value="PEROXIDASE_1"/>
    <property type="match status" value="1"/>
</dbReference>
<keyword evidence="20" id="KW-1185">Reference proteome</keyword>
<keyword evidence="3 17" id="KW-0575">Peroxidase</keyword>
<dbReference type="PANTHER" id="PTHR31388">
    <property type="entry name" value="PEROXIDASE 72-RELATED"/>
    <property type="match status" value="1"/>
</dbReference>
<comment type="similarity">
    <text evidence="2">Belongs to the peroxidase family. Ascorbate peroxidase subfamily.</text>
</comment>
<feature type="binding site" evidence="14">
    <location>
        <position position="74"/>
    </location>
    <ligand>
        <name>Ca(2+)</name>
        <dbReference type="ChEBI" id="CHEBI:29108"/>
        <label>1</label>
    </ligand>
</feature>
<keyword evidence="6 14" id="KW-0106">Calcium</keyword>
<comment type="catalytic activity">
    <reaction evidence="1 17">
        <text>2 a phenolic donor + H2O2 = 2 a phenolic radical donor + 2 H2O</text>
        <dbReference type="Rhea" id="RHEA:56136"/>
        <dbReference type="ChEBI" id="CHEBI:15377"/>
        <dbReference type="ChEBI" id="CHEBI:16240"/>
        <dbReference type="ChEBI" id="CHEBI:139520"/>
        <dbReference type="ChEBI" id="CHEBI:139521"/>
        <dbReference type="EC" id="1.11.1.7"/>
    </reaction>
</comment>
<evidence type="ECO:0000256" key="7">
    <source>
        <dbReference type="ARBA" id="ARBA00023002"/>
    </source>
</evidence>
<keyword evidence="7 17" id="KW-0560">Oxidoreductase</keyword>
<comment type="cofactor">
    <cofactor evidence="14 17">
        <name>Ca(2+)</name>
        <dbReference type="ChEBI" id="CHEBI:29108"/>
    </cofactor>
    <text evidence="14 17">Binds 2 calcium ions per subunit.</text>
</comment>
<evidence type="ECO:0000256" key="2">
    <source>
        <dbReference type="ARBA" id="ARBA00006873"/>
    </source>
</evidence>
<dbReference type="InterPro" id="IPR033905">
    <property type="entry name" value="Secretory_peroxidase"/>
</dbReference>
<dbReference type="OMA" id="THADFDN"/>
<gene>
    <name evidence="19" type="ORF">ZOSMA_270G00170</name>
</gene>
<feature type="disulfide bond" evidence="16">
    <location>
        <begin position="66"/>
        <end position="71"/>
    </location>
</feature>
<protein>
    <recommendedName>
        <fullName evidence="17">Peroxidase</fullName>
        <ecNumber evidence="17">1.11.1.7</ecNumber>
    </recommendedName>
</protein>
<feature type="binding site" evidence="14">
    <location>
        <position position="86"/>
    </location>
    <ligand>
        <name>Ca(2+)</name>
        <dbReference type="ChEBI" id="CHEBI:29108"/>
        <label>1</label>
    </ligand>
</feature>
<dbReference type="PRINTS" id="PR00461">
    <property type="entry name" value="PLPEROXIDASE"/>
</dbReference>
<dbReference type="GO" id="GO:0020037">
    <property type="term" value="F:heme binding"/>
    <property type="evidence" value="ECO:0007669"/>
    <property type="project" value="UniProtKB-UniRule"/>
</dbReference>
<reference evidence="20" key="1">
    <citation type="journal article" date="2016" name="Nature">
        <title>The genome of the seagrass Zostera marina reveals angiosperm adaptation to the sea.</title>
        <authorList>
            <person name="Olsen J.L."/>
            <person name="Rouze P."/>
            <person name="Verhelst B."/>
            <person name="Lin Y.-C."/>
            <person name="Bayer T."/>
            <person name="Collen J."/>
            <person name="Dattolo E."/>
            <person name="De Paoli E."/>
            <person name="Dittami S."/>
            <person name="Maumus F."/>
            <person name="Michel G."/>
            <person name="Kersting A."/>
            <person name="Lauritano C."/>
            <person name="Lohaus R."/>
            <person name="Toepel M."/>
            <person name="Tonon T."/>
            <person name="Vanneste K."/>
            <person name="Amirebrahimi M."/>
            <person name="Brakel J."/>
            <person name="Bostroem C."/>
            <person name="Chovatia M."/>
            <person name="Grimwood J."/>
            <person name="Jenkins J.W."/>
            <person name="Jueterbock A."/>
            <person name="Mraz A."/>
            <person name="Stam W.T."/>
            <person name="Tice H."/>
            <person name="Bornberg-Bauer E."/>
            <person name="Green P.J."/>
            <person name="Pearson G.A."/>
            <person name="Procaccini G."/>
            <person name="Duarte C.M."/>
            <person name="Schmutz J."/>
            <person name="Reusch T.B.H."/>
            <person name="Van de Peer Y."/>
        </authorList>
    </citation>
    <scope>NUCLEOTIDE SEQUENCE [LARGE SCALE GENOMIC DNA]</scope>
    <source>
        <strain evidence="20">cv. Finnish</strain>
    </source>
</reference>
<organism evidence="19 20">
    <name type="scientific">Zostera marina</name>
    <name type="common">Eelgrass</name>
    <dbReference type="NCBI Taxonomy" id="29655"/>
    <lineage>
        <taxon>Eukaryota</taxon>
        <taxon>Viridiplantae</taxon>
        <taxon>Streptophyta</taxon>
        <taxon>Embryophyta</taxon>
        <taxon>Tracheophyta</taxon>
        <taxon>Spermatophyta</taxon>
        <taxon>Magnoliopsida</taxon>
        <taxon>Liliopsida</taxon>
        <taxon>Zosteraceae</taxon>
        <taxon>Zostera</taxon>
    </lineage>
</organism>
<feature type="chain" id="PRO_5005393833" description="Peroxidase" evidence="17">
    <location>
        <begin position="23"/>
        <end position="316"/>
    </location>
</feature>
<dbReference type="Gene3D" id="1.10.520.10">
    <property type="match status" value="1"/>
</dbReference>
<dbReference type="AlphaFoldDB" id="A0A0K9PE61"/>
<dbReference type="STRING" id="29655.A0A0K9PE61"/>
<evidence type="ECO:0000256" key="12">
    <source>
        <dbReference type="PIRSR" id="PIRSR600823-1"/>
    </source>
</evidence>
<evidence type="ECO:0000256" key="5">
    <source>
        <dbReference type="ARBA" id="ARBA00022723"/>
    </source>
</evidence>
<comment type="caution">
    <text evidence="19">The sequence shown here is derived from an EMBL/GenBank/DDBJ whole genome shotgun (WGS) entry which is preliminary data.</text>
</comment>
<dbReference type="PROSITE" id="PS50873">
    <property type="entry name" value="PEROXIDASE_4"/>
    <property type="match status" value="1"/>
</dbReference>
<dbReference type="GO" id="GO:0004601">
    <property type="term" value="F:peroxidase activity"/>
    <property type="evidence" value="ECO:0000318"/>
    <property type="project" value="GO_Central"/>
</dbReference>
<dbReference type="Pfam" id="PF00141">
    <property type="entry name" value="peroxidase"/>
    <property type="match status" value="1"/>
</dbReference>
<comment type="similarity">
    <text evidence="17">Belongs to the peroxidase family. Classical plant (class III) peroxidase subfamily.</text>
</comment>
<dbReference type="InterPro" id="IPR019794">
    <property type="entry name" value="Peroxidases_AS"/>
</dbReference>
<feature type="signal peptide" evidence="17">
    <location>
        <begin position="1"/>
        <end position="22"/>
    </location>
</feature>
<proteinExistence type="inferred from homology"/>
<evidence type="ECO:0000256" key="6">
    <source>
        <dbReference type="ARBA" id="ARBA00022837"/>
    </source>
</evidence>
<evidence type="ECO:0000256" key="17">
    <source>
        <dbReference type="RuleBase" id="RU362060"/>
    </source>
</evidence>
<feature type="active site" description="Proton acceptor" evidence="12">
    <location>
        <position position="64"/>
    </location>
</feature>
<comment type="subcellular location">
    <subcellularLocation>
        <location evidence="17">Secreted</location>
    </subcellularLocation>
</comment>
<name>A0A0K9PE61_ZOSMR</name>
<feature type="binding site" evidence="13">
    <location>
        <position position="161"/>
    </location>
    <ligand>
        <name>substrate</name>
    </ligand>
</feature>
<feature type="binding site" evidence="14">
    <location>
        <position position="244"/>
    </location>
    <ligand>
        <name>Ca(2+)</name>
        <dbReference type="ChEBI" id="CHEBI:29108"/>
        <label>2</label>
    </ligand>
</feature>
<evidence type="ECO:0000256" key="4">
    <source>
        <dbReference type="ARBA" id="ARBA00022617"/>
    </source>
</evidence>
<keyword evidence="11 17" id="KW-0376">Hydrogen peroxide</keyword>
<keyword evidence="5 14" id="KW-0479">Metal-binding</keyword>
<evidence type="ECO:0000313" key="20">
    <source>
        <dbReference type="Proteomes" id="UP000036987"/>
    </source>
</evidence>
<feature type="binding site" evidence="14">
    <location>
        <position position="68"/>
    </location>
    <ligand>
        <name>Ca(2+)</name>
        <dbReference type="ChEBI" id="CHEBI:29108"/>
        <label>1</label>
    </ligand>
</feature>
<evidence type="ECO:0000313" key="19">
    <source>
        <dbReference type="EMBL" id="KMZ67244.1"/>
    </source>
</evidence>
<dbReference type="EMBL" id="LFYR01000916">
    <property type="protein sequence ID" value="KMZ67244.1"/>
    <property type="molecule type" value="Genomic_DNA"/>
</dbReference>
<dbReference type="Gene3D" id="1.10.420.10">
    <property type="entry name" value="Peroxidase, domain 2"/>
    <property type="match status" value="1"/>
</dbReference>
<dbReference type="InterPro" id="IPR010255">
    <property type="entry name" value="Haem_peroxidase_sf"/>
</dbReference>
<feature type="binding site" description="axial binding residue" evidence="14">
    <location>
        <position position="191"/>
    </location>
    <ligand>
        <name>heme b</name>
        <dbReference type="ChEBI" id="CHEBI:60344"/>
    </ligand>
    <ligandPart>
        <name>Fe</name>
        <dbReference type="ChEBI" id="CHEBI:18248"/>
    </ligandPart>
</feature>
<dbReference type="PRINTS" id="PR00458">
    <property type="entry name" value="PEROXIDASE"/>
</dbReference>
<dbReference type="InterPro" id="IPR002016">
    <property type="entry name" value="Haem_peroxidase"/>
</dbReference>
<comment type="cofactor">
    <cofactor evidence="14 17">
        <name>heme b</name>
        <dbReference type="ChEBI" id="CHEBI:60344"/>
    </cofactor>
    <text evidence="14 17">Binds 1 heme b (iron(II)-protoporphyrin IX) group per subunit.</text>
</comment>
<evidence type="ECO:0000256" key="10">
    <source>
        <dbReference type="ARBA" id="ARBA00023180"/>
    </source>
</evidence>
<evidence type="ECO:0000256" key="16">
    <source>
        <dbReference type="PIRSR" id="PIRSR600823-5"/>
    </source>
</evidence>
<evidence type="ECO:0000256" key="1">
    <source>
        <dbReference type="ARBA" id="ARBA00000189"/>
    </source>
</evidence>
<dbReference type="InterPro" id="IPR019793">
    <property type="entry name" value="Peroxidases_heam-ligand_BS"/>
</dbReference>
<dbReference type="GO" id="GO:0009505">
    <property type="term" value="C:plant-type cell wall"/>
    <property type="evidence" value="ECO:0000318"/>
    <property type="project" value="GO_Central"/>
</dbReference>
<dbReference type="InterPro" id="IPR000823">
    <property type="entry name" value="Peroxidase_pln"/>
</dbReference>
<feature type="binding site" evidence="14">
    <location>
        <position position="70"/>
    </location>
    <ligand>
        <name>Ca(2+)</name>
        <dbReference type="ChEBI" id="CHEBI:29108"/>
        <label>1</label>
    </ligand>
</feature>
<dbReference type="SUPFAM" id="SSF48113">
    <property type="entry name" value="Heme-dependent peroxidases"/>
    <property type="match status" value="1"/>
</dbReference>
<feature type="binding site" evidence="14">
    <location>
        <position position="192"/>
    </location>
    <ligand>
        <name>Ca(2+)</name>
        <dbReference type="ChEBI" id="CHEBI:29108"/>
        <label>2</label>
    </ligand>
</feature>
<evidence type="ECO:0000259" key="18">
    <source>
        <dbReference type="PROSITE" id="PS50873"/>
    </source>
</evidence>
<accession>A0A0K9PE61</accession>
<keyword evidence="17" id="KW-0964">Secreted</keyword>
<dbReference type="EC" id="1.11.1.7" evidence="17"/>
<dbReference type="GO" id="GO:0140825">
    <property type="term" value="F:lactoperoxidase activity"/>
    <property type="evidence" value="ECO:0007669"/>
    <property type="project" value="UniProtKB-EC"/>
</dbReference>
<evidence type="ECO:0000256" key="3">
    <source>
        <dbReference type="ARBA" id="ARBA00022559"/>
    </source>
</evidence>
<feature type="binding site" evidence="14">
    <location>
        <position position="236"/>
    </location>
    <ligand>
        <name>Ca(2+)</name>
        <dbReference type="ChEBI" id="CHEBI:29108"/>
        <label>2</label>
    </ligand>
</feature>
<dbReference type="GO" id="GO:0006979">
    <property type="term" value="P:response to oxidative stress"/>
    <property type="evidence" value="ECO:0007669"/>
    <property type="project" value="UniProtKB-UniRule"/>
</dbReference>
<dbReference type="CDD" id="cd00693">
    <property type="entry name" value="secretory_peroxidase"/>
    <property type="match status" value="1"/>
</dbReference>
<dbReference type="GO" id="GO:0046872">
    <property type="term" value="F:metal ion binding"/>
    <property type="evidence" value="ECO:0007669"/>
    <property type="project" value="UniProtKB-UniRule"/>
</dbReference>
<feature type="domain" description="Plant heme peroxidase family profile" evidence="18">
    <location>
        <begin position="23"/>
        <end position="316"/>
    </location>
</feature>
<feature type="site" description="Transition state stabilizer" evidence="15">
    <location>
        <position position="60"/>
    </location>
</feature>
<dbReference type="FunFam" id="1.10.520.10:FF:000001">
    <property type="entry name" value="Peroxidase"/>
    <property type="match status" value="1"/>
</dbReference>
<keyword evidence="4 17" id="KW-0349">Heme</keyword>
<keyword evidence="10" id="KW-0325">Glycoprotein</keyword>
<evidence type="ECO:0000256" key="8">
    <source>
        <dbReference type="ARBA" id="ARBA00023004"/>
    </source>
</evidence>
<dbReference type="OrthoDB" id="2113341at2759"/>
<evidence type="ECO:0000256" key="14">
    <source>
        <dbReference type="PIRSR" id="PIRSR600823-3"/>
    </source>
</evidence>
<feature type="disulfide bond" evidence="16">
    <location>
        <begin position="33"/>
        <end position="113"/>
    </location>
</feature>
<feature type="binding site" evidence="14">
    <location>
        <position position="65"/>
    </location>
    <ligand>
        <name>Ca(2+)</name>
        <dbReference type="ChEBI" id="CHEBI:29108"/>
        <label>1</label>
    </ligand>
</feature>
<sequence>MGWAHSQTYFVVLFLFYSIVSGKLSPNFYDSSCPDALSIIETGIKDAISREYRIGASLLRMFFHDCFVLGCDASVLLDDSATLKGEKHAPPNNNSLRGFQVIDSIKAQVEKKCAKTVSCADIIAIAARDSVVELGGPSWKVELGRRDSTTASFDQAISDLPSPFSSLVSLISHFKNKGLSTTDMVALSGAHTIGYARCVLFKNRIYNETNINPRFATWRKITCPRSDGDDKLAPLDLATHADFDNFYYMNLERKLGLLHSDQVLFDGDSTDSLVKSYSSNPDKFYKDFTIAMVKMGRVNLLTGRNGEVRVNCRKVN</sequence>
<evidence type="ECO:0000256" key="9">
    <source>
        <dbReference type="ARBA" id="ARBA00023157"/>
    </source>
</evidence>
<keyword evidence="8 14" id="KW-0408">Iron</keyword>
<evidence type="ECO:0000256" key="15">
    <source>
        <dbReference type="PIRSR" id="PIRSR600823-4"/>
    </source>
</evidence>
<dbReference type="PROSITE" id="PS00436">
    <property type="entry name" value="PEROXIDASE_2"/>
    <property type="match status" value="1"/>
</dbReference>
<feature type="binding site" evidence="14">
    <location>
        <position position="72"/>
    </location>
    <ligand>
        <name>Ca(2+)</name>
        <dbReference type="ChEBI" id="CHEBI:29108"/>
        <label>1</label>
    </ligand>
</feature>
<feature type="disulfide bond" evidence="16">
    <location>
        <begin position="119"/>
        <end position="312"/>
    </location>
</feature>
<comment type="function">
    <text evidence="17">Removal of H(2)O(2), oxidation of toxic reductants, biosynthesis and degradation of lignin, suberization, auxin catabolism, response to environmental stresses such as wounding, pathogen attack and oxidative stress.</text>
</comment>
<feature type="disulfide bond" evidence="16">
    <location>
        <begin position="198"/>
        <end position="223"/>
    </location>
</feature>
<keyword evidence="9 16" id="KW-1015">Disulfide bond</keyword>
<dbReference type="FunFam" id="1.10.420.10:FF:000006">
    <property type="entry name" value="Peroxidase"/>
    <property type="match status" value="1"/>
</dbReference>
<dbReference type="GO" id="GO:0005576">
    <property type="term" value="C:extracellular region"/>
    <property type="evidence" value="ECO:0007669"/>
    <property type="project" value="UniProtKB-SubCell"/>
</dbReference>
<evidence type="ECO:0000256" key="11">
    <source>
        <dbReference type="ARBA" id="ARBA00023324"/>
    </source>
</evidence>
<dbReference type="Proteomes" id="UP000036987">
    <property type="component" value="Unassembled WGS sequence"/>
</dbReference>
<keyword evidence="17" id="KW-0732">Signal</keyword>
<feature type="binding site" evidence="14">
    <location>
        <position position="239"/>
    </location>
    <ligand>
        <name>Ca(2+)</name>
        <dbReference type="ChEBI" id="CHEBI:29108"/>
        <label>2</label>
    </ligand>
</feature>